<name>A0AAW1WGC3_RUBAR</name>
<evidence type="ECO:0000256" key="5">
    <source>
        <dbReference type="ARBA" id="ARBA00022801"/>
    </source>
</evidence>
<dbReference type="Pfam" id="PF17917">
    <property type="entry name" value="RT_RNaseH"/>
    <property type="match status" value="1"/>
</dbReference>
<dbReference type="PANTHER" id="PTHR37984">
    <property type="entry name" value="PROTEIN CBG26694"/>
    <property type="match status" value="1"/>
</dbReference>
<dbReference type="Pfam" id="PF17921">
    <property type="entry name" value="Integrase_H2C2"/>
    <property type="match status" value="1"/>
</dbReference>
<evidence type="ECO:0000313" key="9">
    <source>
        <dbReference type="Proteomes" id="UP001457282"/>
    </source>
</evidence>
<evidence type="ECO:0000256" key="2">
    <source>
        <dbReference type="ARBA" id="ARBA00022695"/>
    </source>
</evidence>
<keyword evidence="1" id="KW-0808">Transferase</keyword>
<dbReference type="InterPro" id="IPR050951">
    <property type="entry name" value="Retrovirus_Pol_polyprotein"/>
</dbReference>
<dbReference type="InterPro" id="IPR012337">
    <property type="entry name" value="RNaseH-like_sf"/>
</dbReference>
<keyword evidence="4" id="KW-0255">Endonuclease</keyword>
<gene>
    <name evidence="8" type="ORF">M0R45_031132</name>
</gene>
<dbReference type="CDD" id="cd09274">
    <property type="entry name" value="RNase_HI_RT_Ty3"/>
    <property type="match status" value="1"/>
</dbReference>
<feature type="domain" description="Integrase catalytic" evidence="7">
    <location>
        <begin position="261"/>
        <end position="425"/>
    </location>
</feature>
<dbReference type="SUPFAM" id="SSF53098">
    <property type="entry name" value="Ribonuclease H-like"/>
    <property type="match status" value="1"/>
</dbReference>
<keyword evidence="3" id="KW-0540">Nuclease</keyword>
<dbReference type="InterPro" id="IPR001584">
    <property type="entry name" value="Integrase_cat-core"/>
</dbReference>
<evidence type="ECO:0000256" key="6">
    <source>
        <dbReference type="ARBA" id="ARBA00022918"/>
    </source>
</evidence>
<sequence length="514" mass="58911">MVSTPVLALPDFSKEFTVECDAFGVGIGAVLSQEGHPISFLSKTLAQRHLALSVYDKEMLAVVYAVQQWRPYLLGHHFRILTDHRTIQHFLNQRITTPTQQKWLVKLIGYDYSVHYRAGINNTVPDALSRQSDLKAISISSPVHEFLLDLQLDCVQDQDTTKLLSEVKTGTTSKKHYTVVGDILRYKGRVYVPDIKEWRQKILLEFHAGVCGGHSGYLRTYKRVTRSFMWPGVKKSVKRFVAECDVCQRSHYEAISPPGLLQPLPIPEGAWRDISMDFIEGLPNSGGKTVLWVVIDRFSKYAHFVPLPHPYTAKMVAELFVQEIFRLHGMPQRIVSDRDPIFLSLFWETFFTLQGTKLCKSTAYHPQSDGQTENLNRTVEQYLRCALCEKPGNWVSLLPWAEWWYNTTYHSALQMSPFEALYGYPPPAVHNYLPNTTAVNEVDMALRSRDELLAVLKTNLQQAQDRMKVYADKHRTEREFNVGDFVYLKLATIQTTLSREESISKTVAPILWPL</sequence>
<dbReference type="SUPFAM" id="SSF56672">
    <property type="entry name" value="DNA/RNA polymerases"/>
    <property type="match status" value="1"/>
</dbReference>
<evidence type="ECO:0000259" key="7">
    <source>
        <dbReference type="PROSITE" id="PS50994"/>
    </source>
</evidence>
<dbReference type="InterPro" id="IPR043502">
    <property type="entry name" value="DNA/RNA_pol_sf"/>
</dbReference>
<keyword evidence="9" id="KW-1185">Reference proteome</keyword>
<dbReference type="Pfam" id="PF00665">
    <property type="entry name" value="rve"/>
    <property type="match status" value="1"/>
</dbReference>
<dbReference type="GO" id="GO:0003964">
    <property type="term" value="F:RNA-directed DNA polymerase activity"/>
    <property type="evidence" value="ECO:0007669"/>
    <property type="project" value="UniProtKB-KW"/>
</dbReference>
<dbReference type="InterPro" id="IPR041588">
    <property type="entry name" value="Integrase_H2C2"/>
</dbReference>
<dbReference type="GO" id="GO:0016787">
    <property type="term" value="F:hydrolase activity"/>
    <property type="evidence" value="ECO:0007669"/>
    <property type="project" value="UniProtKB-KW"/>
</dbReference>
<dbReference type="GO" id="GO:0015074">
    <property type="term" value="P:DNA integration"/>
    <property type="evidence" value="ECO:0007669"/>
    <property type="project" value="InterPro"/>
</dbReference>
<keyword evidence="6" id="KW-0695">RNA-directed DNA polymerase</keyword>
<dbReference type="Gene3D" id="3.30.420.10">
    <property type="entry name" value="Ribonuclease H-like superfamily/Ribonuclease H"/>
    <property type="match status" value="1"/>
</dbReference>
<dbReference type="AlphaFoldDB" id="A0AAW1WGC3"/>
<dbReference type="EMBL" id="JBEDUW010000006">
    <property type="protein sequence ID" value="KAK9922678.1"/>
    <property type="molecule type" value="Genomic_DNA"/>
</dbReference>
<evidence type="ECO:0000256" key="4">
    <source>
        <dbReference type="ARBA" id="ARBA00022759"/>
    </source>
</evidence>
<protein>
    <recommendedName>
        <fullName evidence="7">Integrase catalytic domain-containing protein</fullName>
    </recommendedName>
</protein>
<dbReference type="PROSITE" id="PS50994">
    <property type="entry name" value="INTEGRASE"/>
    <property type="match status" value="1"/>
</dbReference>
<dbReference type="InterPro" id="IPR036397">
    <property type="entry name" value="RNaseH_sf"/>
</dbReference>
<dbReference type="Gene3D" id="3.10.20.370">
    <property type="match status" value="1"/>
</dbReference>
<evidence type="ECO:0000256" key="3">
    <source>
        <dbReference type="ARBA" id="ARBA00022722"/>
    </source>
</evidence>
<dbReference type="Gene3D" id="1.10.340.70">
    <property type="match status" value="1"/>
</dbReference>
<evidence type="ECO:0000313" key="8">
    <source>
        <dbReference type="EMBL" id="KAK9922678.1"/>
    </source>
</evidence>
<keyword evidence="2" id="KW-0548">Nucleotidyltransferase</keyword>
<dbReference type="GO" id="GO:0003676">
    <property type="term" value="F:nucleic acid binding"/>
    <property type="evidence" value="ECO:0007669"/>
    <property type="project" value="InterPro"/>
</dbReference>
<evidence type="ECO:0000256" key="1">
    <source>
        <dbReference type="ARBA" id="ARBA00022679"/>
    </source>
</evidence>
<organism evidence="8 9">
    <name type="scientific">Rubus argutus</name>
    <name type="common">Southern blackberry</name>
    <dbReference type="NCBI Taxonomy" id="59490"/>
    <lineage>
        <taxon>Eukaryota</taxon>
        <taxon>Viridiplantae</taxon>
        <taxon>Streptophyta</taxon>
        <taxon>Embryophyta</taxon>
        <taxon>Tracheophyta</taxon>
        <taxon>Spermatophyta</taxon>
        <taxon>Magnoliopsida</taxon>
        <taxon>eudicotyledons</taxon>
        <taxon>Gunneridae</taxon>
        <taxon>Pentapetalae</taxon>
        <taxon>rosids</taxon>
        <taxon>fabids</taxon>
        <taxon>Rosales</taxon>
        <taxon>Rosaceae</taxon>
        <taxon>Rosoideae</taxon>
        <taxon>Rosoideae incertae sedis</taxon>
        <taxon>Rubus</taxon>
    </lineage>
</organism>
<dbReference type="Proteomes" id="UP001457282">
    <property type="component" value="Unassembled WGS sequence"/>
</dbReference>
<dbReference type="InterPro" id="IPR041373">
    <property type="entry name" value="RT_RNaseH"/>
</dbReference>
<accession>A0AAW1WGC3</accession>
<proteinExistence type="predicted"/>
<reference evidence="8 9" key="1">
    <citation type="journal article" date="2023" name="G3 (Bethesda)">
        <title>A chromosome-length genome assembly and annotation of blackberry (Rubus argutus, cv. 'Hillquist').</title>
        <authorList>
            <person name="Bruna T."/>
            <person name="Aryal R."/>
            <person name="Dudchenko O."/>
            <person name="Sargent D.J."/>
            <person name="Mead D."/>
            <person name="Buti M."/>
            <person name="Cavallini A."/>
            <person name="Hytonen T."/>
            <person name="Andres J."/>
            <person name="Pham M."/>
            <person name="Weisz D."/>
            <person name="Mascagni F."/>
            <person name="Usai G."/>
            <person name="Natali L."/>
            <person name="Bassil N."/>
            <person name="Fernandez G.E."/>
            <person name="Lomsadze A."/>
            <person name="Armour M."/>
            <person name="Olukolu B."/>
            <person name="Poorten T."/>
            <person name="Britton C."/>
            <person name="Davik J."/>
            <person name="Ashrafi H."/>
            <person name="Aiden E.L."/>
            <person name="Borodovsky M."/>
            <person name="Worthington M."/>
        </authorList>
    </citation>
    <scope>NUCLEOTIDE SEQUENCE [LARGE SCALE GENOMIC DNA]</scope>
    <source>
        <strain evidence="8">PI 553951</strain>
    </source>
</reference>
<dbReference type="PANTHER" id="PTHR37984:SF5">
    <property type="entry name" value="PROTEIN NYNRIN-LIKE"/>
    <property type="match status" value="1"/>
</dbReference>
<dbReference type="GO" id="GO:0004519">
    <property type="term" value="F:endonuclease activity"/>
    <property type="evidence" value="ECO:0007669"/>
    <property type="project" value="UniProtKB-KW"/>
</dbReference>
<keyword evidence="5" id="KW-0378">Hydrolase</keyword>
<comment type="caution">
    <text evidence="8">The sequence shown here is derived from an EMBL/GenBank/DDBJ whole genome shotgun (WGS) entry which is preliminary data.</text>
</comment>